<dbReference type="eggNOG" id="COG0212">
    <property type="taxonomic scope" value="Bacteria"/>
</dbReference>
<comment type="cofactor">
    <cofactor evidence="5">
        <name>Mg(2+)</name>
        <dbReference type="ChEBI" id="CHEBI:18420"/>
    </cofactor>
</comment>
<proteinExistence type="inferred from homology"/>
<name>V2UJ80_9GAMM</name>
<evidence type="ECO:0000256" key="1">
    <source>
        <dbReference type="ARBA" id="ARBA00010638"/>
    </source>
</evidence>
<reference evidence="6 7" key="1">
    <citation type="submission" date="2013-10" db="EMBL/GenBank/DDBJ databases">
        <title>The Genome Sequence of Acinetobacter indicus CIP 110367.</title>
        <authorList>
            <consortium name="The Broad Institute Genomics Platform"/>
            <consortium name="The Broad Institute Genome Sequencing Center for Infectious Disease"/>
            <person name="Cerqueira G."/>
            <person name="Feldgarden M."/>
            <person name="Courvalin P."/>
            <person name="Grillot-Courvalin C."/>
            <person name="Clermont D."/>
            <person name="Rocha E."/>
            <person name="Yoon E.-J."/>
            <person name="Nemec A."/>
            <person name="Young S.K."/>
            <person name="Zeng Q."/>
            <person name="Gargeya S."/>
            <person name="Fitzgerald M."/>
            <person name="Abouelleil A."/>
            <person name="Alvarado L."/>
            <person name="Berlin A.M."/>
            <person name="Chapman S.B."/>
            <person name="Gainer-Dewar J."/>
            <person name="Goldberg J."/>
            <person name="Gnerre S."/>
            <person name="Griggs A."/>
            <person name="Gujja S."/>
            <person name="Hansen M."/>
            <person name="Howarth C."/>
            <person name="Imamovic A."/>
            <person name="Ireland A."/>
            <person name="Larimer J."/>
            <person name="McCowan C."/>
            <person name="Murphy C."/>
            <person name="Pearson M."/>
            <person name="Poon T.W."/>
            <person name="Priest M."/>
            <person name="Roberts A."/>
            <person name="Saif S."/>
            <person name="Shea T."/>
            <person name="Sykes S."/>
            <person name="Wortman J."/>
            <person name="Nusbaum C."/>
            <person name="Birren B."/>
        </authorList>
    </citation>
    <scope>NUCLEOTIDE SEQUENCE [LARGE SCALE GENOMIC DNA]</scope>
    <source>
        <strain evidence="6 7">CIP 110367</strain>
    </source>
</reference>
<dbReference type="RefSeq" id="WP_016659255.1">
    <property type="nucleotide sequence ID" value="NZ_BBSF01000001.1"/>
</dbReference>
<organism evidence="6 7">
    <name type="scientific">Acinetobacter indicus CIP 110367</name>
    <dbReference type="NCBI Taxonomy" id="1341679"/>
    <lineage>
        <taxon>Bacteria</taxon>
        <taxon>Pseudomonadati</taxon>
        <taxon>Pseudomonadota</taxon>
        <taxon>Gammaproteobacteria</taxon>
        <taxon>Moraxellales</taxon>
        <taxon>Moraxellaceae</taxon>
        <taxon>Acinetobacter</taxon>
    </lineage>
</organism>
<dbReference type="PANTHER" id="PTHR23407:SF1">
    <property type="entry name" value="5-FORMYLTETRAHYDROFOLATE CYCLO-LIGASE"/>
    <property type="match status" value="1"/>
</dbReference>
<comment type="similarity">
    <text evidence="1 5">Belongs to the 5-formyltetrahydrofolate cyclo-ligase family.</text>
</comment>
<keyword evidence="2 4" id="KW-0547">Nucleotide-binding</keyword>
<dbReference type="SUPFAM" id="SSF100950">
    <property type="entry name" value="NagB/RpiA/CoA transferase-like"/>
    <property type="match status" value="1"/>
</dbReference>
<dbReference type="GO" id="GO:0030272">
    <property type="term" value="F:5-formyltetrahydrofolate cyclo-ligase activity"/>
    <property type="evidence" value="ECO:0007669"/>
    <property type="project" value="UniProtKB-EC"/>
</dbReference>
<keyword evidence="6" id="KW-0436">Ligase</keyword>
<dbReference type="AlphaFoldDB" id="V2UJ80"/>
<sequence length="206" mass="24159">MPCSVTHDLIQLRKQLRKQRRQLNRFQQRQAEQQVLQRLRAWPAYRQAQKIGVYLHAFGEIHTTKIIELCFAQGKQVYLPMICNMNDRLVWVRIQQGQYRNKRFAYHRLGMQEPMASRGQHVSELDLLLMPLLACDRHGTRIGMGGGYYDKTLASAPTTPLRVGLCHDFQIVDVPLAREAWDQPLDALISPHFQYSFQRKFAIYNH</sequence>
<dbReference type="Proteomes" id="UP000018415">
    <property type="component" value="Unassembled WGS sequence"/>
</dbReference>
<feature type="binding site" evidence="4">
    <location>
        <position position="55"/>
    </location>
    <ligand>
        <name>substrate</name>
    </ligand>
</feature>
<dbReference type="GO" id="GO:0046872">
    <property type="term" value="F:metal ion binding"/>
    <property type="evidence" value="ECO:0007669"/>
    <property type="project" value="UniProtKB-KW"/>
</dbReference>
<comment type="catalytic activity">
    <reaction evidence="5">
        <text>(6S)-5-formyl-5,6,7,8-tetrahydrofolate + ATP = (6R)-5,10-methenyltetrahydrofolate + ADP + phosphate</text>
        <dbReference type="Rhea" id="RHEA:10488"/>
        <dbReference type="ChEBI" id="CHEBI:30616"/>
        <dbReference type="ChEBI" id="CHEBI:43474"/>
        <dbReference type="ChEBI" id="CHEBI:57455"/>
        <dbReference type="ChEBI" id="CHEBI:57457"/>
        <dbReference type="ChEBI" id="CHEBI:456216"/>
        <dbReference type="EC" id="6.3.3.2"/>
    </reaction>
</comment>
<dbReference type="InterPro" id="IPR002698">
    <property type="entry name" value="FTHF_cligase"/>
</dbReference>
<dbReference type="GO" id="GO:0035999">
    <property type="term" value="P:tetrahydrofolate interconversion"/>
    <property type="evidence" value="ECO:0007669"/>
    <property type="project" value="TreeGrafter"/>
</dbReference>
<dbReference type="PATRIC" id="fig|1341679.3.peg.1318"/>
<dbReference type="InterPro" id="IPR024185">
    <property type="entry name" value="FTHF_cligase-like_sf"/>
</dbReference>
<feature type="binding site" evidence="4">
    <location>
        <position position="60"/>
    </location>
    <ligand>
        <name>substrate</name>
    </ligand>
</feature>
<keyword evidence="5" id="KW-0479">Metal-binding</keyword>
<evidence type="ECO:0000313" key="7">
    <source>
        <dbReference type="Proteomes" id="UP000018415"/>
    </source>
</evidence>
<keyword evidence="3 4" id="KW-0067">ATP-binding</keyword>
<keyword evidence="5" id="KW-0460">Magnesium</keyword>
<feature type="binding site" evidence="4">
    <location>
        <begin position="141"/>
        <end position="149"/>
    </location>
    <ligand>
        <name>ATP</name>
        <dbReference type="ChEBI" id="CHEBI:30616"/>
    </ligand>
</feature>
<evidence type="ECO:0000256" key="4">
    <source>
        <dbReference type="PIRSR" id="PIRSR006806-1"/>
    </source>
</evidence>
<dbReference type="Pfam" id="PF01812">
    <property type="entry name" value="5-FTHF_cyc-lig"/>
    <property type="match status" value="1"/>
</dbReference>
<dbReference type="GO" id="GO:0005524">
    <property type="term" value="F:ATP binding"/>
    <property type="evidence" value="ECO:0007669"/>
    <property type="project" value="UniProtKB-KW"/>
</dbReference>
<dbReference type="EC" id="6.3.3.2" evidence="5"/>
<dbReference type="NCBIfam" id="TIGR02727">
    <property type="entry name" value="MTHFS_bact"/>
    <property type="match status" value="1"/>
</dbReference>
<accession>V2UJ80</accession>
<evidence type="ECO:0000256" key="3">
    <source>
        <dbReference type="ARBA" id="ARBA00022840"/>
    </source>
</evidence>
<evidence type="ECO:0000313" key="6">
    <source>
        <dbReference type="EMBL" id="ESK48685.1"/>
    </source>
</evidence>
<comment type="caution">
    <text evidence="6">The sequence shown here is derived from an EMBL/GenBank/DDBJ whole genome shotgun (WGS) entry which is preliminary data.</text>
</comment>
<dbReference type="EMBL" id="AYET01000002">
    <property type="protein sequence ID" value="ESK48685.1"/>
    <property type="molecule type" value="Genomic_DNA"/>
</dbReference>
<evidence type="ECO:0000256" key="5">
    <source>
        <dbReference type="RuleBase" id="RU361279"/>
    </source>
</evidence>
<protein>
    <recommendedName>
        <fullName evidence="5">5-formyltetrahydrofolate cyclo-ligase</fullName>
        <ecNumber evidence="5">6.3.3.2</ecNumber>
    </recommendedName>
</protein>
<gene>
    <name evidence="6" type="ORF">P253_01336</name>
</gene>
<dbReference type="PANTHER" id="PTHR23407">
    <property type="entry name" value="ATPASE INHIBITOR/5-FORMYLTETRAHYDROFOLATE CYCLO-LIGASE"/>
    <property type="match status" value="1"/>
</dbReference>
<dbReference type="InterPro" id="IPR037171">
    <property type="entry name" value="NagB/RpiA_transferase-like"/>
</dbReference>
<dbReference type="Gene3D" id="3.40.50.10420">
    <property type="entry name" value="NagB/RpiA/CoA transferase-like"/>
    <property type="match status" value="1"/>
</dbReference>
<dbReference type="PIRSF" id="PIRSF006806">
    <property type="entry name" value="FTHF_cligase"/>
    <property type="match status" value="1"/>
</dbReference>
<keyword evidence="7" id="KW-1185">Reference proteome</keyword>
<dbReference type="GO" id="GO:0009396">
    <property type="term" value="P:folic acid-containing compound biosynthetic process"/>
    <property type="evidence" value="ECO:0007669"/>
    <property type="project" value="TreeGrafter"/>
</dbReference>
<dbReference type="HOGENOM" id="CLU_066245_0_0_6"/>
<evidence type="ECO:0000256" key="2">
    <source>
        <dbReference type="ARBA" id="ARBA00022741"/>
    </source>
</evidence>